<keyword evidence="1" id="KW-0732">Signal</keyword>
<dbReference type="AlphaFoldDB" id="A0A4V2SRI0"/>
<sequence length="171" mass="18336">MRYSLLAALFLGLGGIAGTAAAQPANPDAKAMECAENGDFICALRSFSAFMMSDQAAPLENPDGDLTVAGARWEVFVRLAVPQLGNLAARNEVERLLEFVRAEYGDTRYMYATLHMVRAETCAALGDAACAEDSKSALCENLENWAAPFAMPAQGAEMTERVKAVTSECEE</sequence>
<reference evidence="2 3" key="1">
    <citation type="submission" date="2019-03" db="EMBL/GenBank/DDBJ databases">
        <title>Genomic Encyclopedia of Type Strains, Phase IV (KMG-IV): sequencing the most valuable type-strain genomes for metagenomic binning, comparative biology and taxonomic classification.</title>
        <authorList>
            <person name="Goeker M."/>
        </authorList>
    </citation>
    <scope>NUCLEOTIDE SEQUENCE [LARGE SCALE GENOMIC DNA]</scope>
    <source>
        <strain evidence="2 3">DSM 18063</strain>
    </source>
</reference>
<proteinExistence type="predicted"/>
<feature type="signal peptide" evidence="1">
    <location>
        <begin position="1"/>
        <end position="22"/>
    </location>
</feature>
<feature type="chain" id="PRO_5020608427" evidence="1">
    <location>
        <begin position="23"/>
        <end position="171"/>
    </location>
</feature>
<gene>
    <name evidence="2" type="ORF">EV662_102178</name>
</gene>
<organism evidence="2 3">
    <name type="scientific">Rhodovulum marinum</name>
    <dbReference type="NCBI Taxonomy" id="320662"/>
    <lineage>
        <taxon>Bacteria</taxon>
        <taxon>Pseudomonadati</taxon>
        <taxon>Pseudomonadota</taxon>
        <taxon>Alphaproteobacteria</taxon>
        <taxon>Rhodobacterales</taxon>
        <taxon>Paracoccaceae</taxon>
        <taxon>Rhodovulum</taxon>
    </lineage>
</organism>
<evidence type="ECO:0000313" key="2">
    <source>
        <dbReference type="EMBL" id="TCP42986.1"/>
    </source>
</evidence>
<evidence type="ECO:0000256" key="1">
    <source>
        <dbReference type="SAM" id="SignalP"/>
    </source>
</evidence>
<comment type="caution">
    <text evidence="2">The sequence shown here is derived from an EMBL/GenBank/DDBJ whole genome shotgun (WGS) entry which is preliminary data.</text>
</comment>
<dbReference type="RefSeq" id="WP_132460852.1">
    <property type="nucleotide sequence ID" value="NZ_SLXP01000002.1"/>
</dbReference>
<protein>
    <submittedName>
        <fullName evidence="2">Uncharacterized protein</fullName>
    </submittedName>
</protein>
<dbReference type="OrthoDB" id="9839446at2"/>
<accession>A0A4V2SRI0</accession>
<keyword evidence="3" id="KW-1185">Reference proteome</keyword>
<dbReference type="Proteomes" id="UP000294835">
    <property type="component" value="Unassembled WGS sequence"/>
</dbReference>
<dbReference type="EMBL" id="SLXP01000002">
    <property type="protein sequence ID" value="TCP42986.1"/>
    <property type="molecule type" value="Genomic_DNA"/>
</dbReference>
<name>A0A4V2SRI0_9RHOB</name>
<evidence type="ECO:0000313" key="3">
    <source>
        <dbReference type="Proteomes" id="UP000294835"/>
    </source>
</evidence>